<dbReference type="Proteomes" id="UP001152024">
    <property type="component" value="Unassembled WGS sequence"/>
</dbReference>
<gene>
    <name evidence="4" type="ORF">NW768_001137</name>
</gene>
<dbReference type="PANTHER" id="PTHR21193:SF3">
    <property type="entry name" value="OXIDOREDUCTASE-LIKE DOMAIN-CONTAINING PROTEIN 1"/>
    <property type="match status" value="1"/>
</dbReference>
<keyword evidence="5" id="KW-1185">Reference proteome</keyword>
<dbReference type="InterPro" id="IPR019180">
    <property type="entry name" value="Oxidoreductase-like_N"/>
</dbReference>
<evidence type="ECO:0000256" key="1">
    <source>
        <dbReference type="SAM" id="Coils"/>
    </source>
</evidence>
<proteinExistence type="predicted"/>
<feature type="coiled-coil region" evidence="1">
    <location>
        <begin position="178"/>
        <end position="205"/>
    </location>
</feature>
<organism evidence="4 5">
    <name type="scientific">Fusarium equiseti</name>
    <name type="common">Fusarium scirpi</name>
    <dbReference type="NCBI Taxonomy" id="61235"/>
    <lineage>
        <taxon>Eukaryota</taxon>
        <taxon>Fungi</taxon>
        <taxon>Dikarya</taxon>
        <taxon>Ascomycota</taxon>
        <taxon>Pezizomycotina</taxon>
        <taxon>Sordariomycetes</taxon>
        <taxon>Hypocreomycetidae</taxon>
        <taxon>Hypocreales</taxon>
        <taxon>Nectriaceae</taxon>
        <taxon>Fusarium</taxon>
        <taxon>Fusarium incarnatum-equiseti species complex</taxon>
    </lineage>
</organism>
<evidence type="ECO:0000259" key="3">
    <source>
        <dbReference type="Pfam" id="PF09791"/>
    </source>
</evidence>
<keyword evidence="1" id="KW-0175">Coiled coil</keyword>
<dbReference type="PANTHER" id="PTHR21193">
    <property type="entry name" value="OXIDOREDUCTASE-LIKE DOMAIN-CONTAINING PROTEIN 1"/>
    <property type="match status" value="1"/>
</dbReference>
<dbReference type="Pfam" id="PF09791">
    <property type="entry name" value="Oxidored-like"/>
    <property type="match status" value="1"/>
</dbReference>
<evidence type="ECO:0000256" key="2">
    <source>
        <dbReference type="SAM" id="MobiDB-lite"/>
    </source>
</evidence>
<accession>A0ABQ8RPN7</accession>
<evidence type="ECO:0000313" key="4">
    <source>
        <dbReference type="EMBL" id="KAJ4139793.1"/>
    </source>
</evidence>
<reference evidence="4" key="1">
    <citation type="submission" date="2022-09" db="EMBL/GenBank/DDBJ databases">
        <title>Fusarium specimens isolated from Avocado Roots.</title>
        <authorList>
            <person name="Stajich J."/>
            <person name="Roper C."/>
            <person name="Heimlech-Rivalta G."/>
        </authorList>
    </citation>
    <scope>NUCLEOTIDE SEQUENCE</scope>
    <source>
        <strain evidence="4">CF00095</strain>
    </source>
</reference>
<feature type="compositionally biased region" description="Polar residues" evidence="2">
    <location>
        <begin position="104"/>
        <end position="122"/>
    </location>
</feature>
<feature type="domain" description="Oxidoreductase-like" evidence="3">
    <location>
        <begin position="153"/>
        <end position="196"/>
    </location>
</feature>
<dbReference type="EMBL" id="JAOQBH010000002">
    <property type="protein sequence ID" value="KAJ4139793.1"/>
    <property type="molecule type" value="Genomic_DNA"/>
</dbReference>
<feature type="region of interest" description="Disordered" evidence="2">
    <location>
        <begin position="67"/>
        <end position="124"/>
    </location>
</feature>
<sequence length="263" mass="29552">MTDFRTLNTNFLGSGAFHYQSNFFTFYNNFPRPPVYLNDIAPIAIANAKLSHTTQCHYRPDYYRGYGPSSRHHEQSPLGSYYDTILQSPSTQPADKPEVPPKSADSSVQDEFPTRQATQTPQEKARLVFGSRVLGQAEKDERLATRKAKATYIAGVLVPPKPEEPDNCCMSGCVNCVYDQYRDELEEWQLKNAEAQAALKKHEGSMDADGGGSEANWKVGEAKIAKDFWDDDLYASLPVGIREFMKTEKQLKQKHESDGPKEG</sequence>
<name>A0ABQ8RPN7_FUSEQ</name>
<protein>
    <recommendedName>
        <fullName evidence="3">Oxidoreductase-like domain-containing protein</fullName>
    </recommendedName>
</protein>
<dbReference type="InterPro" id="IPR039251">
    <property type="entry name" value="OXLD1"/>
</dbReference>
<comment type="caution">
    <text evidence="4">The sequence shown here is derived from an EMBL/GenBank/DDBJ whole genome shotgun (WGS) entry which is preliminary data.</text>
</comment>
<evidence type="ECO:0000313" key="5">
    <source>
        <dbReference type="Proteomes" id="UP001152024"/>
    </source>
</evidence>